<evidence type="ECO:0000256" key="2">
    <source>
        <dbReference type="ARBA" id="ARBA00022527"/>
    </source>
</evidence>
<dbReference type="SUPFAM" id="SSF57196">
    <property type="entry name" value="EGF/Laminin"/>
    <property type="match status" value="1"/>
</dbReference>
<dbReference type="InterPro" id="IPR000742">
    <property type="entry name" value="EGF"/>
</dbReference>
<evidence type="ECO:0000313" key="16">
    <source>
        <dbReference type="Proteomes" id="UP000604825"/>
    </source>
</evidence>
<dbReference type="GO" id="GO:0007166">
    <property type="term" value="P:cell surface receptor signaling pathway"/>
    <property type="evidence" value="ECO:0007669"/>
    <property type="project" value="InterPro"/>
</dbReference>
<dbReference type="SMART" id="SM00181">
    <property type="entry name" value="EGF"/>
    <property type="match status" value="2"/>
</dbReference>
<feature type="binding site" evidence="10">
    <location>
        <position position="448"/>
    </location>
    <ligand>
        <name>ATP</name>
        <dbReference type="ChEBI" id="CHEBI:30616"/>
    </ligand>
</feature>
<keyword evidence="7" id="KW-1015">Disulfide bond</keyword>
<dbReference type="GO" id="GO:0004674">
    <property type="term" value="F:protein serine/threonine kinase activity"/>
    <property type="evidence" value="ECO:0007669"/>
    <property type="project" value="UniProtKB-KW"/>
</dbReference>
<dbReference type="EMBL" id="CAJGYO010000005">
    <property type="protein sequence ID" value="CAD6228481.1"/>
    <property type="molecule type" value="Genomic_DNA"/>
</dbReference>
<evidence type="ECO:0000256" key="12">
    <source>
        <dbReference type="SAM" id="SignalP"/>
    </source>
</evidence>
<evidence type="ECO:0000256" key="8">
    <source>
        <dbReference type="ARBA" id="ARBA00023180"/>
    </source>
</evidence>
<keyword evidence="2" id="KW-0723">Serine/threonine-protein kinase</keyword>
<dbReference type="GO" id="GO:0005524">
    <property type="term" value="F:ATP binding"/>
    <property type="evidence" value="ECO:0007669"/>
    <property type="project" value="UniProtKB-UniRule"/>
</dbReference>
<evidence type="ECO:0000259" key="13">
    <source>
        <dbReference type="PROSITE" id="PS50011"/>
    </source>
</evidence>
<accession>A0A811NU06</accession>
<keyword evidence="6 10" id="KW-0067">ATP-binding</keyword>
<dbReference type="GO" id="GO:0005509">
    <property type="term" value="F:calcium ion binding"/>
    <property type="evidence" value="ECO:0007669"/>
    <property type="project" value="InterPro"/>
</dbReference>
<dbReference type="Pfam" id="PF07714">
    <property type="entry name" value="PK_Tyr_Ser-Thr"/>
    <property type="match status" value="2"/>
</dbReference>
<evidence type="ECO:0000259" key="14">
    <source>
        <dbReference type="PROSITE" id="PS50026"/>
    </source>
</evidence>
<dbReference type="PANTHER" id="PTHR27005">
    <property type="entry name" value="WALL-ASSOCIATED RECEPTOR KINASE-LIKE 21"/>
    <property type="match status" value="1"/>
</dbReference>
<dbReference type="GO" id="GO:0005886">
    <property type="term" value="C:plasma membrane"/>
    <property type="evidence" value="ECO:0007669"/>
    <property type="project" value="TreeGrafter"/>
</dbReference>
<dbReference type="PROSITE" id="PS00107">
    <property type="entry name" value="PROTEIN_KINASE_ATP"/>
    <property type="match status" value="1"/>
</dbReference>
<dbReference type="InterPro" id="IPR045274">
    <property type="entry name" value="WAK-like"/>
</dbReference>
<name>A0A811NU06_9POAL</name>
<feature type="domain" description="Protein kinase" evidence="13">
    <location>
        <begin position="419"/>
        <end position="656"/>
    </location>
</feature>
<feature type="chain" id="PRO_5032293656" evidence="12">
    <location>
        <begin position="36"/>
        <end position="656"/>
    </location>
</feature>
<keyword evidence="3" id="KW-0808">Transferase</keyword>
<comment type="subcellular location">
    <subcellularLocation>
        <location evidence="1">Membrane</location>
        <topology evidence="1">Single-pass type I membrane protein</topology>
    </subcellularLocation>
</comment>
<evidence type="ECO:0000256" key="11">
    <source>
        <dbReference type="SAM" id="Phobius"/>
    </source>
</evidence>
<sequence>MPRALCLLLVVLVCRFHLPPPLMMAAAATFPGVMARSSDAAPQSSDCPSLCGDVEISYPFGIGDNCSLHNAFTITCNTSFSRPPRPYWGNLEVINISVETGELRVFSPVSFVCYDNSSSSSSSPSRSVSWIFRLRSPFLISTRRNVFTAIGCSTQALLLGRKGYFTGCTTTCQSLDLAAEDRAECTGLGCCQAAISGKLDTMQINWDRPSYLPDNQAWTFSPCSYFFVAEKSWYVFSRQDLVGVGEESFSRRVGNRTIPLVLDWAVVNGSCNASATEVSACVSTHSYCVDATQGPGYLCSCSMGYKGNPYITDGCKNIDECRIYNPCGTGSICHDTPGGYKCICKFWYRPSGAGCQRIFSTSTVWTIIATCVLAFLIYLGIRDMKKRKQRNFFNKNGGELLKDVGIIIFTERELKKMTNGYKEIIGEGAFGKVYMGTTMDGTEQVAIKCSFAKSKQLRHDEFRNEITFQFKIDHANVVRLIGCCLETNVPKLVFEFVPNGSLCDLLHGARRQELPLPARLHIAIGAAEALSYMHSHGDMNYIDPTYIKTGRFTEKSDVYSFGVVLLELITRKTAKYDESNSLPIDFVKCCKEQGNGRAMYDREILMAHHAQECLDKIGALAVQCLKEDVDERPTMAQVLKQLEQVKVIACGGSSSC</sequence>
<evidence type="ECO:0000313" key="15">
    <source>
        <dbReference type="EMBL" id="CAD6228481.1"/>
    </source>
</evidence>
<dbReference type="InterPro" id="IPR011009">
    <property type="entry name" value="Kinase-like_dom_sf"/>
</dbReference>
<evidence type="ECO:0000256" key="4">
    <source>
        <dbReference type="ARBA" id="ARBA00022729"/>
    </source>
</evidence>
<protein>
    <submittedName>
        <fullName evidence="15">Uncharacterized protein</fullName>
    </submittedName>
</protein>
<dbReference type="PANTHER" id="PTHR27005:SF162">
    <property type="entry name" value="OS11G0691500 PROTEIN"/>
    <property type="match status" value="1"/>
</dbReference>
<keyword evidence="11" id="KW-0472">Membrane</keyword>
<dbReference type="GO" id="GO:0030247">
    <property type="term" value="F:polysaccharide binding"/>
    <property type="evidence" value="ECO:0007669"/>
    <property type="project" value="InterPro"/>
</dbReference>
<evidence type="ECO:0000256" key="1">
    <source>
        <dbReference type="ARBA" id="ARBA00004479"/>
    </source>
</evidence>
<dbReference type="Gene3D" id="1.10.510.10">
    <property type="entry name" value="Transferase(Phosphotransferase) domain 1"/>
    <property type="match status" value="2"/>
</dbReference>
<evidence type="ECO:0000256" key="5">
    <source>
        <dbReference type="ARBA" id="ARBA00022741"/>
    </source>
</evidence>
<dbReference type="InterPro" id="IPR001881">
    <property type="entry name" value="EGF-like_Ca-bd_dom"/>
</dbReference>
<keyword evidence="8" id="KW-0325">Glycoprotein</keyword>
<dbReference type="PROSITE" id="PS00010">
    <property type="entry name" value="ASX_HYDROXYL"/>
    <property type="match status" value="1"/>
</dbReference>
<dbReference type="Proteomes" id="UP000604825">
    <property type="component" value="Unassembled WGS sequence"/>
</dbReference>
<dbReference type="InterPro" id="IPR001245">
    <property type="entry name" value="Ser-Thr/Tyr_kinase_cat_dom"/>
</dbReference>
<dbReference type="Gene3D" id="2.10.25.10">
    <property type="entry name" value="Laminin"/>
    <property type="match status" value="1"/>
</dbReference>
<comment type="caution">
    <text evidence="9">Lacks conserved residue(s) required for the propagation of feature annotation.</text>
</comment>
<keyword evidence="11" id="KW-0812">Transmembrane</keyword>
<dbReference type="CDD" id="cd00054">
    <property type="entry name" value="EGF_CA"/>
    <property type="match status" value="1"/>
</dbReference>
<evidence type="ECO:0000256" key="7">
    <source>
        <dbReference type="ARBA" id="ARBA00023157"/>
    </source>
</evidence>
<comment type="caution">
    <text evidence="15">The sequence shown here is derived from an EMBL/GenBank/DDBJ whole genome shotgun (WGS) entry which is preliminary data.</text>
</comment>
<feature type="signal peptide" evidence="12">
    <location>
        <begin position="1"/>
        <end position="35"/>
    </location>
</feature>
<dbReference type="InterPro" id="IPR000719">
    <property type="entry name" value="Prot_kinase_dom"/>
</dbReference>
<reference evidence="15" key="1">
    <citation type="submission" date="2020-10" db="EMBL/GenBank/DDBJ databases">
        <authorList>
            <person name="Han B."/>
            <person name="Lu T."/>
            <person name="Zhao Q."/>
            <person name="Huang X."/>
            <person name="Zhao Y."/>
        </authorList>
    </citation>
    <scope>NUCLEOTIDE SEQUENCE</scope>
</reference>
<dbReference type="PROSITE" id="PS50011">
    <property type="entry name" value="PROTEIN_KINASE_DOM"/>
    <property type="match status" value="1"/>
</dbReference>
<feature type="transmembrane region" description="Helical" evidence="11">
    <location>
        <begin position="363"/>
        <end position="381"/>
    </location>
</feature>
<feature type="domain" description="EGF-like" evidence="14">
    <location>
        <begin position="317"/>
        <end position="356"/>
    </location>
</feature>
<evidence type="ECO:0000256" key="3">
    <source>
        <dbReference type="ARBA" id="ARBA00022679"/>
    </source>
</evidence>
<dbReference type="SMART" id="SM00179">
    <property type="entry name" value="EGF_CA"/>
    <property type="match status" value="1"/>
</dbReference>
<evidence type="ECO:0000256" key="9">
    <source>
        <dbReference type="PROSITE-ProRule" id="PRU00076"/>
    </source>
</evidence>
<dbReference type="InterPro" id="IPR025287">
    <property type="entry name" value="WAK_GUB"/>
</dbReference>
<dbReference type="PROSITE" id="PS01187">
    <property type="entry name" value="EGF_CA"/>
    <property type="match status" value="1"/>
</dbReference>
<dbReference type="AlphaFoldDB" id="A0A811NU06"/>
<dbReference type="PROSITE" id="PS50026">
    <property type="entry name" value="EGF_3"/>
    <property type="match status" value="1"/>
</dbReference>
<evidence type="ECO:0000256" key="6">
    <source>
        <dbReference type="ARBA" id="ARBA00022840"/>
    </source>
</evidence>
<dbReference type="SUPFAM" id="SSF56112">
    <property type="entry name" value="Protein kinase-like (PK-like)"/>
    <property type="match status" value="1"/>
</dbReference>
<keyword evidence="4 12" id="KW-0732">Signal</keyword>
<dbReference type="Gene3D" id="3.30.200.20">
    <property type="entry name" value="Phosphorylase Kinase, domain 1"/>
    <property type="match status" value="1"/>
</dbReference>
<keyword evidence="5 10" id="KW-0547">Nucleotide-binding</keyword>
<keyword evidence="9" id="KW-0245">EGF-like domain</keyword>
<proteinExistence type="predicted"/>
<dbReference type="InterPro" id="IPR017441">
    <property type="entry name" value="Protein_kinase_ATP_BS"/>
</dbReference>
<keyword evidence="16" id="KW-1185">Reference proteome</keyword>
<dbReference type="OrthoDB" id="10060424at2759"/>
<keyword evidence="11" id="KW-1133">Transmembrane helix</keyword>
<organism evidence="15 16">
    <name type="scientific">Miscanthus lutarioriparius</name>
    <dbReference type="NCBI Taxonomy" id="422564"/>
    <lineage>
        <taxon>Eukaryota</taxon>
        <taxon>Viridiplantae</taxon>
        <taxon>Streptophyta</taxon>
        <taxon>Embryophyta</taxon>
        <taxon>Tracheophyta</taxon>
        <taxon>Spermatophyta</taxon>
        <taxon>Magnoliopsida</taxon>
        <taxon>Liliopsida</taxon>
        <taxon>Poales</taxon>
        <taxon>Poaceae</taxon>
        <taxon>PACMAD clade</taxon>
        <taxon>Panicoideae</taxon>
        <taxon>Andropogonodae</taxon>
        <taxon>Andropogoneae</taxon>
        <taxon>Saccharinae</taxon>
        <taxon>Miscanthus</taxon>
    </lineage>
</organism>
<dbReference type="InterPro" id="IPR000152">
    <property type="entry name" value="EGF-type_Asp/Asn_hydroxyl_site"/>
</dbReference>
<dbReference type="Pfam" id="PF13947">
    <property type="entry name" value="GUB_WAK_bind"/>
    <property type="match status" value="1"/>
</dbReference>
<gene>
    <name evidence="15" type="ORF">NCGR_LOCUS19263</name>
</gene>
<dbReference type="InterPro" id="IPR018097">
    <property type="entry name" value="EGF_Ca-bd_CS"/>
</dbReference>
<keyword evidence="2" id="KW-0418">Kinase</keyword>
<evidence type="ECO:0000256" key="10">
    <source>
        <dbReference type="PROSITE-ProRule" id="PRU10141"/>
    </source>
</evidence>